<keyword evidence="1" id="KW-1133">Transmembrane helix</keyword>
<keyword evidence="3" id="KW-1185">Reference proteome</keyword>
<evidence type="ECO:0000256" key="1">
    <source>
        <dbReference type="SAM" id="Phobius"/>
    </source>
</evidence>
<dbReference type="SUPFAM" id="SSF103473">
    <property type="entry name" value="MFS general substrate transporter"/>
    <property type="match status" value="1"/>
</dbReference>
<dbReference type="InterPro" id="IPR043745">
    <property type="entry name" value="DUF5690"/>
</dbReference>
<name>A0ABS9BM26_9BACT</name>
<feature type="transmembrane region" description="Helical" evidence="1">
    <location>
        <begin position="16"/>
        <end position="36"/>
    </location>
</feature>
<protein>
    <submittedName>
        <fullName evidence="2">DUF5690 family protein</fullName>
    </submittedName>
</protein>
<feature type="transmembrane region" description="Helical" evidence="1">
    <location>
        <begin position="267"/>
        <end position="289"/>
    </location>
</feature>
<gene>
    <name evidence="2" type="ORF">L0U88_19185</name>
</gene>
<dbReference type="Pfam" id="PF18943">
    <property type="entry name" value="DUF5690"/>
    <property type="match status" value="1"/>
</dbReference>
<dbReference type="InterPro" id="IPR036259">
    <property type="entry name" value="MFS_trans_sf"/>
</dbReference>
<accession>A0ABS9BM26</accession>
<keyword evidence="1" id="KW-0472">Membrane</keyword>
<feature type="transmembrane region" description="Helical" evidence="1">
    <location>
        <begin position="48"/>
        <end position="68"/>
    </location>
</feature>
<feature type="transmembrane region" description="Helical" evidence="1">
    <location>
        <begin position="142"/>
        <end position="162"/>
    </location>
</feature>
<comment type="caution">
    <text evidence="2">The sequence shown here is derived from an EMBL/GenBank/DDBJ whole genome shotgun (WGS) entry which is preliminary data.</text>
</comment>
<sequence>MLNRILKGPDSRQQQLAIVILASFAAFTTYFCMYGFRKAISAGTFEGMMAFGISFKSAIVIAQVLGYMTSKFIGIRFISEINPAKRGTYILTLIGGAHLCLLMMALIPLPYNVLFLFLNGMCLGLIWGLVFSYIEGRKYTDLIALILSINFIFSSGVVKTVGRISIESWGVSELMMPFVTGAIFLPLLFLSVYLLGKIPPPAETEKKERGERIQMNKSQRKDLIRLFLPGLTVIVLINLLLTILRDIKDNYAVEMLLVLEPGASPGIFAQMETIASLAVFVLLLTLTGIHNHFKSLYRQHLVIGLGFLTILICALGIANHWGSAIFWLITFTVGLYLSYNALQCLFLERFIAAFKVKGNIGFFFYLMDSVGYLGSCFLILNKELFNAQTNWLPYFIQLSWIFGIAGAGLVAYSWIYFSRKYKSQPVLL</sequence>
<dbReference type="Proteomes" id="UP001200145">
    <property type="component" value="Unassembled WGS sequence"/>
</dbReference>
<feature type="transmembrane region" description="Helical" evidence="1">
    <location>
        <begin position="89"/>
        <end position="107"/>
    </location>
</feature>
<feature type="transmembrane region" description="Helical" evidence="1">
    <location>
        <begin position="392"/>
        <end position="417"/>
    </location>
</feature>
<feature type="transmembrane region" description="Helical" evidence="1">
    <location>
        <begin position="301"/>
        <end position="318"/>
    </location>
</feature>
<dbReference type="EMBL" id="JAKEVY010000006">
    <property type="protein sequence ID" value="MCF1716774.1"/>
    <property type="molecule type" value="Genomic_DNA"/>
</dbReference>
<evidence type="ECO:0000313" key="2">
    <source>
        <dbReference type="EMBL" id="MCF1716774.1"/>
    </source>
</evidence>
<keyword evidence="1" id="KW-0812">Transmembrane</keyword>
<feature type="transmembrane region" description="Helical" evidence="1">
    <location>
        <begin position="113"/>
        <end position="130"/>
    </location>
</feature>
<feature type="transmembrane region" description="Helical" evidence="1">
    <location>
        <begin position="223"/>
        <end position="247"/>
    </location>
</feature>
<feature type="transmembrane region" description="Helical" evidence="1">
    <location>
        <begin position="324"/>
        <end position="347"/>
    </location>
</feature>
<feature type="transmembrane region" description="Helical" evidence="1">
    <location>
        <begin position="359"/>
        <end position="380"/>
    </location>
</feature>
<dbReference type="RefSeq" id="WP_234868230.1">
    <property type="nucleotide sequence ID" value="NZ_JAKEVY010000006.1"/>
</dbReference>
<organism evidence="2 3">
    <name type="scientific">Flavihumibacter fluminis</name>
    <dbReference type="NCBI Taxonomy" id="2909236"/>
    <lineage>
        <taxon>Bacteria</taxon>
        <taxon>Pseudomonadati</taxon>
        <taxon>Bacteroidota</taxon>
        <taxon>Chitinophagia</taxon>
        <taxon>Chitinophagales</taxon>
        <taxon>Chitinophagaceae</taxon>
        <taxon>Flavihumibacter</taxon>
    </lineage>
</organism>
<feature type="transmembrane region" description="Helical" evidence="1">
    <location>
        <begin position="174"/>
        <end position="196"/>
    </location>
</feature>
<evidence type="ECO:0000313" key="3">
    <source>
        <dbReference type="Proteomes" id="UP001200145"/>
    </source>
</evidence>
<reference evidence="2 3" key="1">
    <citation type="submission" date="2022-01" db="EMBL/GenBank/DDBJ databases">
        <title>Flavihumibacter sp. nov., isolated from sediment of a river.</title>
        <authorList>
            <person name="Liu H."/>
        </authorList>
    </citation>
    <scope>NUCLEOTIDE SEQUENCE [LARGE SCALE GENOMIC DNA]</scope>
    <source>
        <strain evidence="2 3">RY-1</strain>
    </source>
</reference>
<proteinExistence type="predicted"/>